<evidence type="ECO:0000256" key="2">
    <source>
        <dbReference type="ARBA" id="ARBA00022695"/>
    </source>
</evidence>
<sequence>MSIEAPREAIVLAAGLGKRMRPLTETRPKPLIEISGRCLLDRGLDMLAETGVNRCAVNVHYLPDQIIEHLASRKDLKIAISDERQQLLDSAGGVVKALSLIGGDAPFYLLNSDTFWIDEGEPALSLLADLFDPAAMDIALLLADMDDATGHSGGLDFARDAEGRLLRAKDEKASGLPAYIYAGAAILSPAIFKAAKAEPHSLNLYFDRAIEKGRLFGVVLQGRWITVGTPQAIAPAEEAIARSRTAEQRRIAG</sequence>
<dbReference type="InterPro" id="IPR050065">
    <property type="entry name" value="GlmU-like"/>
</dbReference>
<keyword evidence="2" id="KW-0548">Nucleotidyltransferase</keyword>
<dbReference type="Gene3D" id="3.90.550.10">
    <property type="entry name" value="Spore Coat Polysaccharide Biosynthesis Protein SpsA, Chain A"/>
    <property type="match status" value="1"/>
</dbReference>
<name>A0A3L7JEK6_9HYPH</name>
<dbReference type="InterPro" id="IPR005835">
    <property type="entry name" value="NTP_transferase_dom"/>
</dbReference>
<dbReference type="Pfam" id="PF00483">
    <property type="entry name" value="NTP_transferase"/>
    <property type="match status" value="1"/>
</dbReference>
<dbReference type="PANTHER" id="PTHR43584:SF8">
    <property type="entry name" value="N-ACETYLMURAMATE ALPHA-1-PHOSPHATE URIDYLYLTRANSFERASE"/>
    <property type="match status" value="1"/>
</dbReference>
<dbReference type="GO" id="GO:0016779">
    <property type="term" value="F:nucleotidyltransferase activity"/>
    <property type="evidence" value="ECO:0007669"/>
    <property type="project" value="UniProtKB-KW"/>
</dbReference>
<reference evidence="4 5" key="1">
    <citation type="submission" date="2018-10" db="EMBL/GenBank/DDBJ databases">
        <title>Notoacmeibacter sp. M2BS9Y-3-1, whole genome shotgun sequence.</title>
        <authorList>
            <person name="Tuo L."/>
        </authorList>
    </citation>
    <scope>NUCLEOTIDE SEQUENCE [LARGE SCALE GENOMIC DNA]</scope>
    <source>
        <strain evidence="4 5">M2BS9Y-3-1</strain>
    </source>
</reference>
<evidence type="ECO:0000313" key="5">
    <source>
        <dbReference type="Proteomes" id="UP000281094"/>
    </source>
</evidence>
<dbReference type="Proteomes" id="UP000281094">
    <property type="component" value="Unassembled WGS sequence"/>
</dbReference>
<dbReference type="RefSeq" id="WP_121646185.1">
    <property type="nucleotide sequence ID" value="NZ_RCWN01000001.1"/>
</dbReference>
<dbReference type="PANTHER" id="PTHR43584">
    <property type="entry name" value="NUCLEOTIDYL TRANSFERASE"/>
    <property type="match status" value="1"/>
</dbReference>
<accession>A0A3L7JEK6</accession>
<protein>
    <submittedName>
        <fullName evidence="4">Nucleotidyltransferase family protein</fullName>
    </submittedName>
</protein>
<proteinExistence type="predicted"/>
<keyword evidence="1 4" id="KW-0808">Transferase</keyword>
<dbReference type="CDD" id="cd06422">
    <property type="entry name" value="NTP_transferase_like_1"/>
    <property type="match status" value="1"/>
</dbReference>
<evidence type="ECO:0000256" key="1">
    <source>
        <dbReference type="ARBA" id="ARBA00022679"/>
    </source>
</evidence>
<dbReference type="SUPFAM" id="SSF53448">
    <property type="entry name" value="Nucleotide-diphospho-sugar transferases"/>
    <property type="match status" value="1"/>
</dbReference>
<evidence type="ECO:0000313" key="4">
    <source>
        <dbReference type="EMBL" id="RLQ89218.1"/>
    </source>
</evidence>
<comment type="caution">
    <text evidence="4">The sequence shown here is derived from an EMBL/GenBank/DDBJ whole genome shotgun (WGS) entry which is preliminary data.</text>
</comment>
<organism evidence="4 5">
    <name type="scientific">Notoacmeibacter ruber</name>
    <dbReference type="NCBI Taxonomy" id="2670375"/>
    <lineage>
        <taxon>Bacteria</taxon>
        <taxon>Pseudomonadati</taxon>
        <taxon>Pseudomonadota</taxon>
        <taxon>Alphaproteobacteria</taxon>
        <taxon>Hyphomicrobiales</taxon>
        <taxon>Notoacmeibacteraceae</taxon>
        <taxon>Notoacmeibacter</taxon>
    </lineage>
</organism>
<gene>
    <name evidence="4" type="ORF">D8780_14180</name>
</gene>
<evidence type="ECO:0000259" key="3">
    <source>
        <dbReference type="Pfam" id="PF00483"/>
    </source>
</evidence>
<dbReference type="InterPro" id="IPR029044">
    <property type="entry name" value="Nucleotide-diphossugar_trans"/>
</dbReference>
<keyword evidence="5" id="KW-1185">Reference proteome</keyword>
<feature type="domain" description="Nucleotidyl transferase" evidence="3">
    <location>
        <begin position="9"/>
        <end position="241"/>
    </location>
</feature>
<dbReference type="AlphaFoldDB" id="A0A3L7JEK6"/>
<dbReference type="EMBL" id="RCWN01000001">
    <property type="protein sequence ID" value="RLQ89218.1"/>
    <property type="molecule type" value="Genomic_DNA"/>
</dbReference>